<evidence type="ECO:0000256" key="10">
    <source>
        <dbReference type="PIRSR" id="PIRSR601805-1"/>
    </source>
</evidence>
<dbReference type="InterPro" id="IPR002173">
    <property type="entry name" value="Carboh/pur_kinase_PfkB_CS"/>
</dbReference>
<keyword evidence="6" id="KW-0660">Purine salvage</keyword>
<evidence type="ECO:0000256" key="3">
    <source>
        <dbReference type="ARBA" id="ARBA00010688"/>
    </source>
</evidence>
<reference evidence="13 14" key="1">
    <citation type="submission" date="2023-08" db="EMBL/GenBank/DDBJ databases">
        <authorList>
            <person name="Palmer J.M."/>
        </authorList>
    </citation>
    <scope>NUCLEOTIDE SEQUENCE [LARGE SCALE GENOMIC DNA]</scope>
    <source>
        <strain evidence="13 14">TWF481</strain>
    </source>
</reference>
<evidence type="ECO:0000256" key="1">
    <source>
        <dbReference type="ARBA" id="ARBA00001946"/>
    </source>
</evidence>
<feature type="region of interest" description="Disordered" evidence="11">
    <location>
        <begin position="71"/>
        <end position="95"/>
    </location>
</feature>
<organism evidence="13 14">
    <name type="scientific">Arthrobotrys musiformis</name>
    <dbReference type="NCBI Taxonomy" id="47236"/>
    <lineage>
        <taxon>Eukaryota</taxon>
        <taxon>Fungi</taxon>
        <taxon>Dikarya</taxon>
        <taxon>Ascomycota</taxon>
        <taxon>Pezizomycotina</taxon>
        <taxon>Orbiliomycetes</taxon>
        <taxon>Orbiliales</taxon>
        <taxon>Orbiliaceae</taxon>
        <taxon>Arthrobotrys</taxon>
    </lineage>
</organism>
<protein>
    <recommendedName>
        <fullName evidence="4">adenosine kinase</fullName>
        <ecNumber evidence="4">2.7.1.20</ecNumber>
    </recommendedName>
</protein>
<dbReference type="GO" id="GO:0006166">
    <property type="term" value="P:purine ribonucleoside salvage"/>
    <property type="evidence" value="ECO:0007669"/>
    <property type="project" value="UniProtKB-KW"/>
</dbReference>
<keyword evidence="5" id="KW-0808">Transferase</keyword>
<sequence length="448" mass="49568">MISTGFPSAFSFFPVLTRSSLPSSCLKLVRQVQPPPAGALHFGFVQQQQRPLSYYANNSSYNLLLFSHRNRKTPTTSTPTSPAFSHHRQPRRSISHKPVKMVNKYSLLCLENPLLDIQATGTQELLDKYNLKANDAILADPNTNHLELYDDLVNNYSAKFVAGGAAQNTARGAQYILPADSVLYIGCIGKDSYGQRLQEVCDAEGLRVEYRIDEEVPTGRCGVIITGHNRSMCTDLGAANHYKLEHLKSEKIWKLVEEAEYFYVGGYHLTVSVPAILALAEEAAAKDKPFVMNISAPFIAQFFKDQLASTSKYWDYLIGNETEAEAYAQANELGTTDVKAIAKHLANLPKENGKRKRVVIITQGTHPTIVATQGEEDVQEFEVHAVEEKDIIDTNGAGDAFAGGFLAGLVSGKDLRESIDMAQWLASWNVRQLGPSYPQPKKSYTPSY</sequence>
<comment type="pathway">
    <text evidence="2">Purine metabolism; AMP biosynthesis via salvage pathway; AMP from adenosine: step 1/1.</text>
</comment>
<dbReference type="GO" id="GO:0005829">
    <property type="term" value="C:cytosol"/>
    <property type="evidence" value="ECO:0007669"/>
    <property type="project" value="TreeGrafter"/>
</dbReference>
<dbReference type="PROSITE" id="PS00584">
    <property type="entry name" value="PFKB_KINASES_2"/>
    <property type="match status" value="1"/>
</dbReference>
<dbReference type="FunFam" id="3.40.1190.20:FF:000014">
    <property type="entry name" value="ADO1p Adenosine kinase"/>
    <property type="match status" value="1"/>
</dbReference>
<feature type="domain" description="Carbohydrate kinase PfkB" evidence="12">
    <location>
        <begin position="135"/>
        <end position="441"/>
    </location>
</feature>
<dbReference type="PANTHER" id="PTHR45769:SF3">
    <property type="entry name" value="ADENOSINE KINASE"/>
    <property type="match status" value="1"/>
</dbReference>
<dbReference type="Proteomes" id="UP001370758">
    <property type="component" value="Unassembled WGS sequence"/>
</dbReference>
<accession>A0AAV9WDJ4</accession>
<feature type="active site" description="Proton acceptor" evidence="10">
    <location>
        <position position="399"/>
    </location>
</feature>
<evidence type="ECO:0000256" key="6">
    <source>
        <dbReference type="ARBA" id="ARBA00022726"/>
    </source>
</evidence>
<feature type="compositionally biased region" description="Low complexity" evidence="11">
    <location>
        <begin position="73"/>
        <end position="82"/>
    </location>
</feature>
<dbReference type="EMBL" id="JAVHJL010000003">
    <property type="protein sequence ID" value="KAK6506858.1"/>
    <property type="molecule type" value="Genomic_DNA"/>
</dbReference>
<keyword evidence="8 13" id="KW-0418">Kinase</keyword>
<comment type="cofactor">
    <cofactor evidence="1">
        <name>Mg(2+)</name>
        <dbReference type="ChEBI" id="CHEBI:18420"/>
    </cofactor>
</comment>
<dbReference type="InterPro" id="IPR011611">
    <property type="entry name" value="PfkB_dom"/>
</dbReference>
<dbReference type="Pfam" id="PF00294">
    <property type="entry name" value="PfkB"/>
    <property type="match status" value="1"/>
</dbReference>
<dbReference type="GO" id="GO:0005524">
    <property type="term" value="F:ATP binding"/>
    <property type="evidence" value="ECO:0007669"/>
    <property type="project" value="UniProtKB-KW"/>
</dbReference>
<evidence type="ECO:0000256" key="11">
    <source>
        <dbReference type="SAM" id="MobiDB-lite"/>
    </source>
</evidence>
<name>A0AAV9WDJ4_9PEZI</name>
<keyword evidence="7" id="KW-0547">Nucleotide-binding</keyword>
<evidence type="ECO:0000256" key="4">
    <source>
        <dbReference type="ARBA" id="ARBA00012119"/>
    </source>
</evidence>
<dbReference type="InterPro" id="IPR029056">
    <property type="entry name" value="Ribokinase-like"/>
</dbReference>
<dbReference type="Gene3D" id="3.30.1110.10">
    <property type="match status" value="1"/>
</dbReference>
<evidence type="ECO:0000256" key="7">
    <source>
        <dbReference type="ARBA" id="ARBA00022741"/>
    </source>
</evidence>
<dbReference type="GO" id="GO:0006144">
    <property type="term" value="P:purine nucleobase metabolic process"/>
    <property type="evidence" value="ECO:0007669"/>
    <property type="project" value="TreeGrafter"/>
</dbReference>
<evidence type="ECO:0000259" key="12">
    <source>
        <dbReference type="Pfam" id="PF00294"/>
    </source>
</evidence>
<keyword evidence="14" id="KW-1185">Reference proteome</keyword>
<proteinExistence type="inferred from homology"/>
<feature type="compositionally biased region" description="Basic residues" evidence="11">
    <location>
        <begin position="85"/>
        <end position="95"/>
    </location>
</feature>
<evidence type="ECO:0000313" key="14">
    <source>
        <dbReference type="Proteomes" id="UP001370758"/>
    </source>
</evidence>
<dbReference type="SUPFAM" id="SSF53613">
    <property type="entry name" value="Ribokinase-like"/>
    <property type="match status" value="1"/>
</dbReference>
<dbReference type="EC" id="2.7.1.20" evidence="4"/>
<evidence type="ECO:0000256" key="8">
    <source>
        <dbReference type="ARBA" id="ARBA00022777"/>
    </source>
</evidence>
<comment type="similarity">
    <text evidence="3">Belongs to the carbohydrate kinase PfkB family.</text>
</comment>
<dbReference type="PANTHER" id="PTHR45769">
    <property type="entry name" value="ADENOSINE KINASE"/>
    <property type="match status" value="1"/>
</dbReference>
<dbReference type="GO" id="GO:0005634">
    <property type="term" value="C:nucleus"/>
    <property type="evidence" value="ECO:0007669"/>
    <property type="project" value="TreeGrafter"/>
</dbReference>
<dbReference type="PRINTS" id="PR00989">
    <property type="entry name" value="ADENOKINASE"/>
</dbReference>
<dbReference type="Gene3D" id="3.40.1190.20">
    <property type="match status" value="1"/>
</dbReference>
<evidence type="ECO:0000256" key="5">
    <source>
        <dbReference type="ARBA" id="ARBA00022679"/>
    </source>
</evidence>
<dbReference type="GO" id="GO:0004001">
    <property type="term" value="F:adenosine kinase activity"/>
    <property type="evidence" value="ECO:0007669"/>
    <property type="project" value="UniProtKB-EC"/>
</dbReference>
<dbReference type="CDD" id="cd01168">
    <property type="entry name" value="adenosine_kinase"/>
    <property type="match status" value="1"/>
</dbReference>
<gene>
    <name evidence="13" type="primary">ADO1</name>
    <name evidence="13" type="ORF">TWF481_005318</name>
</gene>
<evidence type="ECO:0000256" key="2">
    <source>
        <dbReference type="ARBA" id="ARBA00004801"/>
    </source>
</evidence>
<evidence type="ECO:0000313" key="13">
    <source>
        <dbReference type="EMBL" id="KAK6506858.1"/>
    </source>
</evidence>
<evidence type="ECO:0000256" key="9">
    <source>
        <dbReference type="ARBA" id="ARBA00022840"/>
    </source>
</evidence>
<comment type="caution">
    <text evidence="13">The sequence shown here is derived from an EMBL/GenBank/DDBJ whole genome shotgun (WGS) entry which is preliminary data.</text>
</comment>
<dbReference type="AlphaFoldDB" id="A0AAV9WDJ4"/>
<keyword evidence="9" id="KW-0067">ATP-binding</keyword>
<dbReference type="InterPro" id="IPR001805">
    <property type="entry name" value="Adenokinase"/>
</dbReference>